<protein>
    <recommendedName>
        <fullName evidence="3">DUF1048 domain-containing protein</fullName>
    </recommendedName>
</protein>
<proteinExistence type="predicted"/>
<dbReference type="RefSeq" id="WP_345202494.1">
    <property type="nucleotide sequence ID" value="NZ_BAABGM010000003.1"/>
</dbReference>
<evidence type="ECO:0000313" key="2">
    <source>
        <dbReference type="Proteomes" id="UP001500945"/>
    </source>
</evidence>
<evidence type="ECO:0000313" key="1">
    <source>
        <dbReference type="EMBL" id="GAA4399855.1"/>
    </source>
</evidence>
<accession>A0ABP8K330</accession>
<organism evidence="1 2">
    <name type="scientific">Fodinibacter luteus</name>
    <dbReference type="NCBI Taxonomy" id="552064"/>
    <lineage>
        <taxon>Bacteria</taxon>
        <taxon>Bacillati</taxon>
        <taxon>Actinomycetota</taxon>
        <taxon>Actinomycetes</taxon>
        <taxon>Micrococcales</taxon>
        <taxon>Intrasporangiaceae</taxon>
        <taxon>Fodinibacter (ex Wang et al. 2009)</taxon>
    </lineage>
</organism>
<dbReference type="Pfam" id="PF06304">
    <property type="entry name" value="DUF1048"/>
    <property type="match status" value="1"/>
</dbReference>
<dbReference type="EMBL" id="BAABGM010000003">
    <property type="protein sequence ID" value="GAA4399855.1"/>
    <property type="molecule type" value="Genomic_DNA"/>
</dbReference>
<keyword evidence="2" id="KW-1185">Reference proteome</keyword>
<dbReference type="SUPFAM" id="SSF158560">
    <property type="entry name" value="BH3980-like"/>
    <property type="match status" value="1"/>
</dbReference>
<evidence type="ECO:0008006" key="3">
    <source>
        <dbReference type="Google" id="ProtNLM"/>
    </source>
</evidence>
<dbReference type="Gene3D" id="1.10.1900.10">
    <property type="entry name" value="c-terminal domain of poly(a) binding protein"/>
    <property type="match status" value="1"/>
</dbReference>
<comment type="caution">
    <text evidence="1">The sequence shown here is derived from an EMBL/GenBank/DDBJ whole genome shotgun (WGS) entry which is preliminary data.</text>
</comment>
<sequence length="121" mass="13752">MLIRWIEQKRHYRRYKARIEKLPPSYRTAVAGMERYTYHLGGIGDATSILTLLDDLADLFERAAADGTPVRDVVGSDPVEFAEAFLLNYPAGSWITRERDRLARTIEQAEREAAGDGEVPR</sequence>
<dbReference type="InterPro" id="IPR008316">
    <property type="entry name" value="UCP029876"/>
</dbReference>
<dbReference type="Proteomes" id="UP001500945">
    <property type="component" value="Unassembled WGS sequence"/>
</dbReference>
<name>A0ABP8K330_9MICO</name>
<gene>
    <name evidence="1" type="ORF">GCM10023168_07830</name>
</gene>
<reference evidence="2" key="1">
    <citation type="journal article" date="2019" name="Int. J. Syst. Evol. Microbiol.">
        <title>The Global Catalogue of Microorganisms (GCM) 10K type strain sequencing project: providing services to taxonomists for standard genome sequencing and annotation.</title>
        <authorList>
            <consortium name="The Broad Institute Genomics Platform"/>
            <consortium name="The Broad Institute Genome Sequencing Center for Infectious Disease"/>
            <person name="Wu L."/>
            <person name="Ma J."/>
        </authorList>
    </citation>
    <scope>NUCLEOTIDE SEQUENCE [LARGE SCALE GENOMIC DNA]</scope>
    <source>
        <strain evidence="2">JCM 17809</strain>
    </source>
</reference>